<dbReference type="AlphaFoldDB" id="A0A4R2MKH2"/>
<comment type="caution">
    <text evidence="7">The sequence shown here is derived from an EMBL/GenBank/DDBJ whole genome shotgun (WGS) entry which is preliminary data.</text>
</comment>
<comment type="similarity">
    <text evidence="2">Belongs to the transposase mutator family.</text>
</comment>
<evidence type="ECO:0000256" key="2">
    <source>
        <dbReference type="ARBA" id="ARBA00010961"/>
    </source>
</evidence>
<dbReference type="GO" id="GO:0003677">
    <property type="term" value="F:DNA binding"/>
    <property type="evidence" value="ECO:0007669"/>
    <property type="project" value="UniProtKB-KW"/>
</dbReference>
<keyword evidence="4" id="KW-0238">DNA-binding</keyword>
<keyword evidence="5" id="KW-0233">DNA recombination</keyword>
<dbReference type="Proteomes" id="UP000295106">
    <property type="component" value="Unassembled WGS sequence"/>
</dbReference>
<dbReference type="EMBL" id="SLXD01000004">
    <property type="protein sequence ID" value="TCP03456.1"/>
    <property type="molecule type" value="Genomic_DNA"/>
</dbReference>
<evidence type="ECO:0000313" key="7">
    <source>
        <dbReference type="EMBL" id="TCP03456.1"/>
    </source>
</evidence>
<gene>
    <name evidence="7" type="ORF">EV684_104177</name>
</gene>
<name>A0A4R2MKH2_RUBGE</name>
<evidence type="ECO:0000256" key="4">
    <source>
        <dbReference type="ARBA" id="ARBA00023125"/>
    </source>
</evidence>
<keyword evidence="3" id="KW-0815">Transposition</keyword>
<dbReference type="GeneID" id="99685676"/>
<reference evidence="7 8" key="1">
    <citation type="submission" date="2019-03" db="EMBL/GenBank/DDBJ databases">
        <title>Genomic Encyclopedia of Type Strains, Phase IV (KMG-IV): sequencing the most valuable type-strain genomes for metagenomic binning, comparative biology and taxonomic classification.</title>
        <authorList>
            <person name="Goeker M."/>
        </authorList>
    </citation>
    <scope>NUCLEOTIDE SEQUENCE [LARGE SCALE GENOMIC DNA]</scope>
    <source>
        <strain evidence="7 8">DSM 1709</strain>
    </source>
</reference>
<organism evidence="7 8">
    <name type="scientific">Rubrivivax gelatinosus</name>
    <name type="common">Rhodocyclus gelatinosus</name>
    <name type="synonym">Rhodopseudomonas gelatinosa</name>
    <dbReference type="NCBI Taxonomy" id="28068"/>
    <lineage>
        <taxon>Bacteria</taxon>
        <taxon>Pseudomonadati</taxon>
        <taxon>Pseudomonadota</taxon>
        <taxon>Betaproteobacteria</taxon>
        <taxon>Burkholderiales</taxon>
        <taxon>Sphaerotilaceae</taxon>
        <taxon>Rubrivivax</taxon>
    </lineage>
</organism>
<feature type="compositionally biased region" description="Low complexity" evidence="6">
    <location>
        <begin position="186"/>
        <end position="199"/>
    </location>
</feature>
<dbReference type="GO" id="GO:0004803">
    <property type="term" value="F:transposase activity"/>
    <property type="evidence" value="ECO:0007669"/>
    <property type="project" value="InterPro"/>
</dbReference>
<dbReference type="Pfam" id="PF00872">
    <property type="entry name" value="Transposase_mut"/>
    <property type="match status" value="1"/>
</dbReference>
<evidence type="ECO:0000256" key="6">
    <source>
        <dbReference type="SAM" id="MobiDB-lite"/>
    </source>
</evidence>
<protein>
    <submittedName>
        <fullName evidence="7">Uncharacterized protein</fullName>
    </submittedName>
</protein>
<proteinExistence type="inferred from homology"/>
<comment type="function">
    <text evidence="1">Required for the transposition of the insertion element.</text>
</comment>
<feature type="region of interest" description="Disordered" evidence="6">
    <location>
        <begin position="179"/>
        <end position="199"/>
    </location>
</feature>
<dbReference type="GO" id="GO:0006313">
    <property type="term" value="P:DNA transposition"/>
    <property type="evidence" value="ECO:0007669"/>
    <property type="project" value="InterPro"/>
</dbReference>
<dbReference type="RefSeq" id="WP_165908431.1">
    <property type="nucleotide sequence ID" value="NZ_CP181386.1"/>
</dbReference>
<sequence>MSRPEGDRSTEPLADALCCRYLVARFASLGAIGDDAAAASTALTWAVATHADGHHALLGAWCVPRDGDIAWPELLAELWTRGAERIEWAVVPGGAPPAATADAELTKVVHWHDASTPVPVLPPRTKRLLAKSDDVAQRLHAAMLRAARRQGGRFDSAESAFASLQRHWRRLERRLDAEHAARTARRPAGTAAASAAPGR</sequence>
<evidence type="ECO:0000313" key="8">
    <source>
        <dbReference type="Proteomes" id="UP000295106"/>
    </source>
</evidence>
<evidence type="ECO:0000256" key="1">
    <source>
        <dbReference type="ARBA" id="ARBA00002190"/>
    </source>
</evidence>
<evidence type="ECO:0000256" key="3">
    <source>
        <dbReference type="ARBA" id="ARBA00022578"/>
    </source>
</evidence>
<accession>A0A4R2MKH2</accession>
<dbReference type="InterPro" id="IPR001207">
    <property type="entry name" value="Transposase_mutator"/>
</dbReference>
<evidence type="ECO:0000256" key="5">
    <source>
        <dbReference type="ARBA" id="ARBA00023172"/>
    </source>
</evidence>